<evidence type="ECO:0000313" key="2">
    <source>
        <dbReference type="Proteomes" id="UP001550628"/>
    </source>
</evidence>
<gene>
    <name evidence="1" type="ORF">ABZ510_37130</name>
</gene>
<dbReference type="RefSeq" id="WP_022619478.1">
    <property type="nucleotide sequence ID" value="NZ_JBEYBF010000104.1"/>
</dbReference>
<evidence type="ECO:0000313" key="1">
    <source>
        <dbReference type="EMBL" id="MEU1957436.1"/>
    </source>
</evidence>
<reference evidence="1 2" key="1">
    <citation type="submission" date="2024-06" db="EMBL/GenBank/DDBJ databases">
        <title>The Natural Products Discovery Center: Release of the First 8490 Sequenced Strains for Exploring Actinobacteria Biosynthetic Diversity.</title>
        <authorList>
            <person name="Kalkreuter E."/>
            <person name="Kautsar S.A."/>
            <person name="Yang D."/>
            <person name="Bader C.D."/>
            <person name="Teijaro C.N."/>
            <person name="Fluegel L."/>
            <person name="Davis C.M."/>
            <person name="Simpson J.R."/>
            <person name="Lauterbach L."/>
            <person name="Steele A.D."/>
            <person name="Gui C."/>
            <person name="Meng S."/>
            <person name="Li G."/>
            <person name="Viehrig K."/>
            <person name="Ye F."/>
            <person name="Su P."/>
            <person name="Kiefer A.F."/>
            <person name="Nichols A."/>
            <person name="Cepeda A.J."/>
            <person name="Yan W."/>
            <person name="Fan B."/>
            <person name="Jiang Y."/>
            <person name="Adhikari A."/>
            <person name="Zheng C.-J."/>
            <person name="Schuster L."/>
            <person name="Cowan T.M."/>
            <person name="Smanski M.J."/>
            <person name="Chevrette M.G."/>
            <person name="De Carvalho L.P.S."/>
            <person name="Shen B."/>
        </authorList>
    </citation>
    <scope>NUCLEOTIDE SEQUENCE [LARGE SCALE GENOMIC DNA]</scope>
    <source>
        <strain evidence="1 2">NPDC019708</strain>
    </source>
</reference>
<name>A0ABV2X2X5_9NOCA</name>
<organism evidence="1 2">
    <name type="scientific">Nocardia rhamnosiphila</name>
    <dbReference type="NCBI Taxonomy" id="426716"/>
    <lineage>
        <taxon>Bacteria</taxon>
        <taxon>Bacillati</taxon>
        <taxon>Actinomycetota</taxon>
        <taxon>Actinomycetes</taxon>
        <taxon>Mycobacteriales</taxon>
        <taxon>Nocardiaceae</taxon>
        <taxon>Nocardia</taxon>
    </lineage>
</organism>
<sequence length="57" mass="6759">MSRLYRDIEDIEHSKELLLSNVCGSGIRNILVARYSPVRFWFFESASSERFWFSKAL</sequence>
<comment type="caution">
    <text evidence="1">The sequence shown here is derived from an EMBL/GenBank/DDBJ whole genome shotgun (WGS) entry which is preliminary data.</text>
</comment>
<keyword evidence="2" id="KW-1185">Reference proteome</keyword>
<protein>
    <submittedName>
        <fullName evidence="1">Uncharacterized protein</fullName>
    </submittedName>
</protein>
<dbReference type="EMBL" id="JBEYBF010000104">
    <property type="protein sequence ID" value="MEU1957436.1"/>
    <property type="molecule type" value="Genomic_DNA"/>
</dbReference>
<dbReference type="Proteomes" id="UP001550628">
    <property type="component" value="Unassembled WGS sequence"/>
</dbReference>
<accession>A0ABV2X2X5</accession>
<proteinExistence type="predicted"/>